<evidence type="ECO:0000313" key="5">
    <source>
        <dbReference type="Proteomes" id="UP000324170"/>
    </source>
</evidence>
<dbReference type="EMBL" id="FO704550">
    <property type="protein sequence ID" value="CDG17081.1"/>
    <property type="molecule type" value="Genomic_DNA"/>
</dbReference>
<reference evidence="3 5" key="2">
    <citation type="submission" date="2019-07" db="EMBL/GenBank/DDBJ databases">
        <title>Genomic Encyclopedia of Type Strains, Phase I: the one thousand microbial genomes (KMG-I) project.</title>
        <authorList>
            <person name="Kyrpides N."/>
        </authorList>
    </citation>
    <scope>NUCLEOTIDE SEQUENCE [LARGE SCALE GENOMIC DNA]</scope>
    <source>
        <strain evidence="3 5">DSM 17909</strain>
    </source>
</reference>
<accession>A0A068QR03</accession>
<feature type="region of interest" description="Disordered" evidence="1">
    <location>
        <begin position="208"/>
        <end position="272"/>
    </location>
</feature>
<dbReference type="OrthoDB" id="8556561at2"/>
<dbReference type="Proteomes" id="UP000032721">
    <property type="component" value="Chromosome"/>
</dbReference>
<evidence type="ECO:0000313" key="2">
    <source>
        <dbReference type="EMBL" id="CDG17081.1"/>
    </source>
</evidence>
<evidence type="ECO:0000256" key="1">
    <source>
        <dbReference type="SAM" id="MobiDB-lite"/>
    </source>
</evidence>
<dbReference type="RefSeq" id="WP_045969706.1">
    <property type="nucleotide sequence ID" value="NZ_CAWMED010000001.1"/>
</dbReference>
<dbReference type="STRING" id="351671.XDD1_1382"/>
<sequence length="413" mass="46360">MDLPADSLIAHTIAKMKTRLETRADGDVSQLRSGLLFMGNIQDAYPRRLLLDERLSPLDKTGWMMIRLYAQQNEGAVFPSYDELQVLLASPYKGKASRETVSRVLLMLRITGWLSLCKRIRDENGRVRGNIYAQHDEPLTCRDAETFDPGWLDTVAEACRSKNRTVSQTAWEVLTEIKADPLMRHRHSHIRLLEDRLGVAQTPQQAVMRQTITASSPQPAMQTEPGRKIPDSETELSRRKSQPELNSESELSLKSTSYRQTTKSNCNVRSSTQGVNKKTYVDQQAGISLPEGLCRQLDADDVQMLNNQLQALPVEQGQAVLGSLDNALQTGKIGNPVGWLLTVMKRAREGKLFVQPGQGESAAVAAEPVRWQIGPEQVIPRPVRPSSQVHVRSVVNDIRQRLNLAKYHRDNIE</sequence>
<feature type="compositionally biased region" description="Low complexity" evidence="1">
    <location>
        <begin position="243"/>
        <end position="257"/>
    </location>
</feature>
<organism evidence="2 4">
    <name type="scientific">Xenorhabdus doucetiae</name>
    <dbReference type="NCBI Taxonomy" id="351671"/>
    <lineage>
        <taxon>Bacteria</taxon>
        <taxon>Pseudomonadati</taxon>
        <taxon>Pseudomonadota</taxon>
        <taxon>Gammaproteobacteria</taxon>
        <taxon>Enterobacterales</taxon>
        <taxon>Morganellaceae</taxon>
        <taxon>Xenorhabdus</taxon>
    </lineage>
</organism>
<dbReference type="InterPro" id="IPR047749">
    <property type="entry name" value="STY4528-like"/>
</dbReference>
<dbReference type="NCBIfam" id="NF040582">
    <property type="entry name" value="STY4528_fam"/>
    <property type="match status" value="1"/>
</dbReference>
<name>A0A068QR03_9GAMM</name>
<protein>
    <submittedName>
        <fullName evidence="3">Helix-turn-helix protein</fullName>
    </submittedName>
</protein>
<gene>
    <name evidence="3" type="ORF">LY16_03084</name>
    <name evidence="2" type="ORF">XDD1_1382</name>
</gene>
<keyword evidence="5" id="KW-1185">Reference proteome</keyword>
<dbReference type="Proteomes" id="UP000324170">
    <property type="component" value="Unassembled WGS sequence"/>
</dbReference>
<evidence type="ECO:0000313" key="3">
    <source>
        <dbReference type="EMBL" id="TYO99802.1"/>
    </source>
</evidence>
<reference evidence="2 4" key="1">
    <citation type="submission" date="2013-07" db="EMBL/GenBank/DDBJ databases">
        <authorList>
            <person name="Genoscope - CEA"/>
        </authorList>
    </citation>
    <scope>NUCLEOTIDE SEQUENCE [LARGE SCALE GENOMIC DNA]</scope>
    <source>
        <strain evidence="2">FRM16</strain>
        <strain evidence="4">FRM16 / DSM 17909</strain>
    </source>
</reference>
<feature type="compositionally biased region" description="Basic and acidic residues" evidence="1">
    <location>
        <begin position="225"/>
        <end position="242"/>
    </location>
</feature>
<dbReference type="AlphaFoldDB" id="A0A068QR03"/>
<evidence type="ECO:0000313" key="4">
    <source>
        <dbReference type="Proteomes" id="UP000032721"/>
    </source>
</evidence>
<dbReference type="HOGENOM" id="CLU_039028_2_0_6"/>
<feature type="compositionally biased region" description="Polar residues" evidence="1">
    <location>
        <begin position="208"/>
        <end position="221"/>
    </location>
</feature>
<proteinExistence type="predicted"/>
<dbReference type="KEGG" id="xdo:XDD1_1382"/>
<feature type="compositionally biased region" description="Polar residues" evidence="1">
    <location>
        <begin position="258"/>
        <end position="272"/>
    </location>
</feature>
<dbReference type="EMBL" id="VNHN01000067">
    <property type="protein sequence ID" value="TYO99802.1"/>
    <property type="molecule type" value="Genomic_DNA"/>
</dbReference>